<accession>A0A4Y2RDG4</accession>
<dbReference type="PANTHER" id="PTHR46060:SF1">
    <property type="entry name" value="MARINER MOS1 TRANSPOSASE-LIKE PROTEIN"/>
    <property type="match status" value="1"/>
</dbReference>
<name>A0A4Y2RDG4_ARAVE</name>
<proteinExistence type="predicted"/>
<dbReference type="InterPro" id="IPR036397">
    <property type="entry name" value="RNaseH_sf"/>
</dbReference>
<reference evidence="2 3" key="1">
    <citation type="journal article" date="2019" name="Sci. Rep.">
        <title>Orb-weaving spider Araneus ventricosus genome elucidates the spidroin gene catalogue.</title>
        <authorList>
            <person name="Kono N."/>
            <person name="Nakamura H."/>
            <person name="Ohtoshi R."/>
            <person name="Moran D.A.P."/>
            <person name="Shinohara A."/>
            <person name="Yoshida Y."/>
            <person name="Fujiwara M."/>
            <person name="Mori M."/>
            <person name="Tomita M."/>
            <person name="Arakawa K."/>
        </authorList>
    </citation>
    <scope>NUCLEOTIDE SEQUENCE [LARGE SCALE GENOMIC DNA]</scope>
</reference>
<gene>
    <name evidence="1" type="ORF">AVEN_273695_1</name>
    <name evidence="2" type="ORF">AVEN_51796_1</name>
</gene>
<sequence length="146" mass="16604">MLPPSARSVVLLAIFKQKVVLWETINVAVSCQTLQRLRRAILTSGVIHDNARPHNAVVTQQLLEQFRLDESDHTTYSPDLATSDFHLFPELKNWLGGQSIQKNEEIQSNVKAHLSLLVGTFIEEWMGTWSTDMKNAWIFTAIMSKN</sequence>
<dbReference type="AlphaFoldDB" id="A0A4Y2RDG4"/>
<dbReference type="EMBL" id="BGPR01016656">
    <property type="protein sequence ID" value="GBN73743.1"/>
    <property type="molecule type" value="Genomic_DNA"/>
</dbReference>
<evidence type="ECO:0000313" key="3">
    <source>
        <dbReference type="Proteomes" id="UP000499080"/>
    </source>
</evidence>
<evidence type="ECO:0000313" key="2">
    <source>
        <dbReference type="EMBL" id="GBN73787.1"/>
    </source>
</evidence>
<dbReference type="PANTHER" id="PTHR46060">
    <property type="entry name" value="MARINER MOS1 TRANSPOSASE-LIKE PROTEIN"/>
    <property type="match status" value="1"/>
</dbReference>
<protein>
    <recommendedName>
        <fullName evidence="4">Histone-lysine N-methyltransferase SETMAR</fullName>
    </recommendedName>
</protein>
<dbReference type="Gene3D" id="3.30.420.10">
    <property type="entry name" value="Ribonuclease H-like superfamily/Ribonuclease H"/>
    <property type="match status" value="1"/>
</dbReference>
<dbReference type="Proteomes" id="UP000499080">
    <property type="component" value="Unassembled WGS sequence"/>
</dbReference>
<keyword evidence="3" id="KW-1185">Reference proteome</keyword>
<dbReference type="EMBL" id="BGPR01016669">
    <property type="protein sequence ID" value="GBN73787.1"/>
    <property type="molecule type" value="Genomic_DNA"/>
</dbReference>
<evidence type="ECO:0000313" key="1">
    <source>
        <dbReference type="EMBL" id="GBN73743.1"/>
    </source>
</evidence>
<evidence type="ECO:0008006" key="4">
    <source>
        <dbReference type="Google" id="ProtNLM"/>
    </source>
</evidence>
<dbReference type="InterPro" id="IPR052709">
    <property type="entry name" value="Transposase-MT_Hybrid"/>
</dbReference>
<dbReference type="GO" id="GO:0003676">
    <property type="term" value="F:nucleic acid binding"/>
    <property type="evidence" value="ECO:0007669"/>
    <property type="project" value="InterPro"/>
</dbReference>
<comment type="caution">
    <text evidence="2">The sequence shown here is derived from an EMBL/GenBank/DDBJ whole genome shotgun (WGS) entry which is preliminary data.</text>
</comment>
<organism evidence="2 3">
    <name type="scientific">Araneus ventricosus</name>
    <name type="common">Orbweaver spider</name>
    <name type="synonym">Epeira ventricosa</name>
    <dbReference type="NCBI Taxonomy" id="182803"/>
    <lineage>
        <taxon>Eukaryota</taxon>
        <taxon>Metazoa</taxon>
        <taxon>Ecdysozoa</taxon>
        <taxon>Arthropoda</taxon>
        <taxon>Chelicerata</taxon>
        <taxon>Arachnida</taxon>
        <taxon>Araneae</taxon>
        <taxon>Araneomorphae</taxon>
        <taxon>Entelegynae</taxon>
        <taxon>Araneoidea</taxon>
        <taxon>Araneidae</taxon>
        <taxon>Araneus</taxon>
    </lineage>
</organism>